<dbReference type="PANTHER" id="PTHR42748">
    <property type="entry name" value="NITROGEN METABOLITE REPRESSION PROTEIN NMRA FAMILY MEMBER"/>
    <property type="match status" value="1"/>
</dbReference>
<dbReference type="RefSeq" id="XP_002669828.1">
    <property type="nucleotide sequence ID" value="XM_002669782.1"/>
</dbReference>
<dbReference type="VEuPathDB" id="AmoebaDB:NAEGRDRAFT_53962"/>
<accession>D2W1G3</accession>
<evidence type="ECO:0000259" key="3">
    <source>
        <dbReference type="Pfam" id="PF05368"/>
    </source>
</evidence>
<dbReference type="InterPro" id="IPR051164">
    <property type="entry name" value="NmrA-like_oxidored"/>
</dbReference>
<dbReference type="EMBL" id="GG738922">
    <property type="protein sequence ID" value="EFC37084.1"/>
    <property type="molecule type" value="Genomic_DNA"/>
</dbReference>
<dbReference type="InParanoid" id="D2W1G3"/>
<dbReference type="AlphaFoldDB" id="D2W1G3"/>
<evidence type="ECO:0000313" key="4">
    <source>
        <dbReference type="EMBL" id="EFC37084.1"/>
    </source>
</evidence>
<evidence type="ECO:0000256" key="1">
    <source>
        <dbReference type="ARBA" id="ARBA00006328"/>
    </source>
</evidence>
<dbReference type="KEGG" id="ngr:NAEGRDRAFT_53962"/>
<evidence type="ECO:0000256" key="2">
    <source>
        <dbReference type="ARBA" id="ARBA00022857"/>
    </source>
</evidence>
<dbReference type="SUPFAM" id="SSF51735">
    <property type="entry name" value="NAD(P)-binding Rossmann-fold domains"/>
    <property type="match status" value="1"/>
</dbReference>
<evidence type="ECO:0000313" key="5">
    <source>
        <dbReference type="Proteomes" id="UP000006671"/>
    </source>
</evidence>
<proteinExistence type="inferred from homology"/>
<dbReference type="Proteomes" id="UP000006671">
    <property type="component" value="Unassembled WGS sequence"/>
</dbReference>
<dbReference type="InterPro" id="IPR008030">
    <property type="entry name" value="NmrA-like"/>
</dbReference>
<sequence length="246" mass="27612">MSDKNGLEEAFKGAYGVFGLTTPGGFGSTDHEKELHEGLNLVEAAVKNNVQHFVFSSLDDVTKASGGKISVPHFTNKNKVEQEARKTNIPFKTFVYPPFFADNLPGMMFRLNEDRASAMIFAGINTDRKIPVFAVDDLGIVVSEVFKNPTTYNGRKILTAGDYVTLKEMADICTQVLNIPTQYFAMDAETVGQRMGSEAKNMFTYFNECGYYQDNEQEAVKEARKLFPDLLTFEQYVKKNSQLFLK</sequence>
<comment type="similarity">
    <text evidence="1">Belongs to the NmrA-type oxidoreductase family.</text>
</comment>
<gene>
    <name evidence="4" type="ORF">NAEGRDRAFT_53962</name>
</gene>
<dbReference type="STRING" id="5762.D2W1G3"/>
<reference evidence="4 5" key="1">
    <citation type="journal article" date="2010" name="Cell">
        <title>The genome of Naegleria gruberi illuminates early eukaryotic versatility.</title>
        <authorList>
            <person name="Fritz-Laylin L.K."/>
            <person name="Prochnik S.E."/>
            <person name="Ginger M.L."/>
            <person name="Dacks J.B."/>
            <person name="Carpenter M.L."/>
            <person name="Field M.C."/>
            <person name="Kuo A."/>
            <person name="Paredez A."/>
            <person name="Chapman J."/>
            <person name="Pham J."/>
            <person name="Shu S."/>
            <person name="Neupane R."/>
            <person name="Cipriano M."/>
            <person name="Mancuso J."/>
            <person name="Tu H."/>
            <person name="Salamov A."/>
            <person name="Lindquist E."/>
            <person name="Shapiro H."/>
            <person name="Lucas S."/>
            <person name="Grigoriev I.V."/>
            <person name="Cande W.Z."/>
            <person name="Fulton C."/>
            <person name="Rokhsar D.S."/>
            <person name="Dawson S.C."/>
        </authorList>
    </citation>
    <scope>NUCLEOTIDE SEQUENCE [LARGE SCALE GENOMIC DNA]</scope>
    <source>
        <strain evidence="4 5">NEG-M</strain>
    </source>
</reference>
<dbReference type="GeneID" id="8857111"/>
<dbReference type="OrthoDB" id="300709at2759"/>
<dbReference type="PANTHER" id="PTHR42748:SF7">
    <property type="entry name" value="NMRA LIKE REDOX SENSOR 1-RELATED"/>
    <property type="match status" value="1"/>
</dbReference>
<organism evidence="5">
    <name type="scientific">Naegleria gruberi</name>
    <name type="common">Amoeba</name>
    <dbReference type="NCBI Taxonomy" id="5762"/>
    <lineage>
        <taxon>Eukaryota</taxon>
        <taxon>Discoba</taxon>
        <taxon>Heterolobosea</taxon>
        <taxon>Tetramitia</taxon>
        <taxon>Eutetramitia</taxon>
        <taxon>Vahlkampfiidae</taxon>
        <taxon>Naegleria</taxon>
    </lineage>
</organism>
<dbReference type="GO" id="GO:0005634">
    <property type="term" value="C:nucleus"/>
    <property type="evidence" value="ECO:0007669"/>
    <property type="project" value="TreeGrafter"/>
</dbReference>
<name>D2W1G3_NAEGR</name>
<dbReference type="Gene3D" id="3.90.25.10">
    <property type="entry name" value="UDP-galactose 4-epimerase, domain 1"/>
    <property type="match status" value="1"/>
</dbReference>
<dbReference type="Gene3D" id="3.40.50.720">
    <property type="entry name" value="NAD(P)-binding Rossmann-like Domain"/>
    <property type="match status" value="1"/>
</dbReference>
<keyword evidence="2" id="KW-0521">NADP</keyword>
<protein>
    <submittedName>
        <fullName evidence="4">Predicted protein</fullName>
    </submittedName>
</protein>
<dbReference type="OMA" id="GADCCFL"/>
<feature type="domain" description="NmrA-like" evidence="3">
    <location>
        <begin position="2"/>
        <end position="236"/>
    </location>
</feature>
<dbReference type="Pfam" id="PF05368">
    <property type="entry name" value="NmrA"/>
    <property type="match status" value="1"/>
</dbReference>
<keyword evidence="5" id="KW-1185">Reference proteome</keyword>
<dbReference type="InterPro" id="IPR036291">
    <property type="entry name" value="NAD(P)-bd_dom_sf"/>
</dbReference>